<dbReference type="PRINTS" id="PR00032">
    <property type="entry name" value="HTHARAC"/>
</dbReference>
<evidence type="ECO:0000256" key="1">
    <source>
        <dbReference type="ARBA" id="ARBA00023015"/>
    </source>
</evidence>
<keyword evidence="3" id="KW-0804">Transcription</keyword>
<evidence type="ECO:0000256" key="3">
    <source>
        <dbReference type="ARBA" id="ARBA00023163"/>
    </source>
</evidence>
<evidence type="ECO:0000313" key="6">
    <source>
        <dbReference type="Proteomes" id="UP000249547"/>
    </source>
</evidence>
<dbReference type="GO" id="GO:0003700">
    <property type="term" value="F:DNA-binding transcription factor activity"/>
    <property type="evidence" value="ECO:0007669"/>
    <property type="project" value="InterPro"/>
</dbReference>
<dbReference type="InterPro" id="IPR054015">
    <property type="entry name" value="ExsA-like_N"/>
</dbReference>
<gene>
    <name evidence="5" type="ORF">LX64_02568</name>
</gene>
<dbReference type="OrthoDB" id="4480133at2"/>
<dbReference type="InterPro" id="IPR009057">
    <property type="entry name" value="Homeodomain-like_sf"/>
</dbReference>
<protein>
    <submittedName>
        <fullName evidence="5">AraC-like DNA-binding protein</fullName>
    </submittedName>
</protein>
<reference evidence="5 6" key="1">
    <citation type="submission" date="2018-06" db="EMBL/GenBank/DDBJ databases">
        <title>Genomic Encyclopedia of Archaeal and Bacterial Type Strains, Phase II (KMG-II): from individual species to whole genera.</title>
        <authorList>
            <person name="Goeker M."/>
        </authorList>
    </citation>
    <scope>NUCLEOTIDE SEQUENCE [LARGE SCALE GENOMIC DNA]</scope>
    <source>
        <strain evidence="5 6">DSM 23857</strain>
    </source>
</reference>
<evidence type="ECO:0000259" key="4">
    <source>
        <dbReference type="PROSITE" id="PS01124"/>
    </source>
</evidence>
<dbReference type="AlphaFoldDB" id="A0A327QM49"/>
<name>A0A327QM49_9BACT</name>
<proteinExistence type="predicted"/>
<dbReference type="EMBL" id="QLLL01000004">
    <property type="protein sequence ID" value="RAJ05410.1"/>
    <property type="molecule type" value="Genomic_DNA"/>
</dbReference>
<dbReference type="PANTHER" id="PTHR46796">
    <property type="entry name" value="HTH-TYPE TRANSCRIPTIONAL ACTIVATOR RHAS-RELATED"/>
    <property type="match status" value="1"/>
</dbReference>
<organism evidence="5 6">
    <name type="scientific">Chitinophaga skermanii</name>
    <dbReference type="NCBI Taxonomy" id="331697"/>
    <lineage>
        <taxon>Bacteria</taxon>
        <taxon>Pseudomonadati</taxon>
        <taxon>Bacteroidota</taxon>
        <taxon>Chitinophagia</taxon>
        <taxon>Chitinophagales</taxon>
        <taxon>Chitinophagaceae</taxon>
        <taxon>Chitinophaga</taxon>
    </lineage>
</organism>
<dbReference type="InterPro" id="IPR050204">
    <property type="entry name" value="AraC_XylS_family_regulators"/>
</dbReference>
<dbReference type="SUPFAM" id="SSF46689">
    <property type="entry name" value="Homeodomain-like"/>
    <property type="match status" value="2"/>
</dbReference>
<dbReference type="InterPro" id="IPR020449">
    <property type="entry name" value="Tscrpt_reg_AraC-type_HTH"/>
</dbReference>
<dbReference type="Pfam" id="PF12833">
    <property type="entry name" value="HTH_18"/>
    <property type="match status" value="1"/>
</dbReference>
<dbReference type="Pfam" id="PF22200">
    <property type="entry name" value="ExsA_N"/>
    <property type="match status" value="1"/>
</dbReference>
<dbReference type="SMART" id="SM00342">
    <property type="entry name" value="HTH_ARAC"/>
    <property type="match status" value="1"/>
</dbReference>
<evidence type="ECO:0000256" key="2">
    <source>
        <dbReference type="ARBA" id="ARBA00023125"/>
    </source>
</evidence>
<dbReference type="GO" id="GO:0043565">
    <property type="term" value="F:sequence-specific DNA binding"/>
    <property type="evidence" value="ECO:0007669"/>
    <property type="project" value="InterPro"/>
</dbReference>
<comment type="caution">
    <text evidence="5">The sequence shown here is derived from an EMBL/GenBank/DDBJ whole genome shotgun (WGS) entry which is preliminary data.</text>
</comment>
<dbReference type="RefSeq" id="WP_111598003.1">
    <property type="nucleotide sequence ID" value="NZ_QLLL01000004.1"/>
</dbReference>
<keyword evidence="6" id="KW-1185">Reference proteome</keyword>
<dbReference type="Proteomes" id="UP000249547">
    <property type="component" value="Unassembled WGS sequence"/>
</dbReference>
<dbReference type="PROSITE" id="PS01124">
    <property type="entry name" value="HTH_ARAC_FAMILY_2"/>
    <property type="match status" value="1"/>
</dbReference>
<evidence type="ECO:0000313" key="5">
    <source>
        <dbReference type="EMBL" id="RAJ05410.1"/>
    </source>
</evidence>
<feature type="domain" description="HTH araC/xylS-type" evidence="4">
    <location>
        <begin position="184"/>
        <end position="282"/>
    </location>
</feature>
<sequence length="283" mass="32715">MMEFMLPGDLTRGTMYENKTIGCLNYASDKASHKTRIVVEGHLFSFLQAGEKIVHHPGGILKIEPSAFLFMPAGNCLMSEKVAHDGRYNSCLLFFHHTLLSNFFSEYFTTVKVRETDMVDRFPRAIMYDTYVQSFVTSLQHLPGKRSADMLALKVQEILLYLCTQYPPLVTYFKHLSMEWEEDNEIRRAVLANIDTAISVQELAFLCNMSLSTFKRKFIKLYGVAPRQWFLQQRMERAAGLLLNSGRKASEIYDELGYENLSSFIQTFKQFYGTTPKQYQINH</sequence>
<dbReference type="InterPro" id="IPR018060">
    <property type="entry name" value="HTH_AraC"/>
</dbReference>
<dbReference type="Gene3D" id="1.10.10.60">
    <property type="entry name" value="Homeodomain-like"/>
    <property type="match status" value="2"/>
</dbReference>
<dbReference type="PANTHER" id="PTHR46796:SF12">
    <property type="entry name" value="HTH-TYPE DNA-BINDING TRANSCRIPTIONAL ACTIVATOR EUTR"/>
    <property type="match status" value="1"/>
</dbReference>
<accession>A0A327QM49</accession>
<keyword evidence="1" id="KW-0805">Transcription regulation</keyword>
<keyword evidence="2 5" id="KW-0238">DNA-binding</keyword>